<evidence type="ECO:0000256" key="1">
    <source>
        <dbReference type="SAM" id="MobiDB-lite"/>
    </source>
</evidence>
<name>A0AAD6XM95_9AGAR</name>
<dbReference type="Gene3D" id="3.30.710.10">
    <property type="entry name" value="Potassium Channel Kv1.1, Chain A"/>
    <property type="match status" value="1"/>
</dbReference>
<comment type="caution">
    <text evidence="3">The sequence shown here is derived from an EMBL/GenBank/DDBJ whole genome shotgun (WGS) entry which is preliminary data.</text>
</comment>
<evidence type="ECO:0000313" key="4">
    <source>
        <dbReference type="Proteomes" id="UP001222325"/>
    </source>
</evidence>
<evidence type="ECO:0000313" key="3">
    <source>
        <dbReference type="EMBL" id="KAJ7081128.1"/>
    </source>
</evidence>
<dbReference type="InterPro" id="IPR011333">
    <property type="entry name" value="SKP1/BTB/POZ_sf"/>
</dbReference>
<feature type="region of interest" description="Disordered" evidence="1">
    <location>
        <begin position="71"/>
        <end position="116"/>
    </location>
</feature>
<feature type="compositionally biased region" description="Pro residues" evidence="1">
    <location>
        <begin position="219"/>
        <end position="229"/>
    </location>
</feature>
<feature type="compositionally biased region" description="Low complexity" evidence="1">
    <location>
        <begin position="207"/>
        <end position="218"/>
    </location>
</feature>
<feature type="region of interest" description="Disordered" evidence="1">
    <location>
        <begin position="195"/>
        <end position="242"/>
    </location>
</feature>
<reference evidence="3" key="1">
    <citation type="submission" date="2023-03" db="EMBL/GenBank/DDBJ databases">
        <title>Massive genome expansion in bonnet fungi (Mycena s.s.) driven by repeated elements and novel gene families across ecological guilds.</title>
        <authorList>
            <consortium name="Lawrence Berkeley National Laboratory"/>
            <person name="Harder C.B."/>
            <person name="Miyauchi S."/>
            <person name="Viragh M."/>
            <person name="Kuo A."/>
            <person name="Thoen E."/>
            <person name="Andreopoulos B."/>
            <person name="Lu D."/>
            <person name="Skrede I."/>
            <person name="Drula E."/>
            <person name="Henrissat B."/>
            <person name="Morin E."/>
            <person name="Kohler A."/>
            <person name="Barry K."/>
            <person name="LaButti K."/>
            <person name="Morin E."/>
            <person name="Salamov A."/>
            <person name="Lipzen A."/>
            <person name="Mereny Z."/>
            <person name="Hegedus B."/>
            <person name="Baldrian P."/>
            <person name="Stursova M."/>
            <person name="Weitz H."/>
            <person name="Taylor A."/>
            <person name="Grigoriev I.V."/>
            <person name="Nagy L.G."/>
            <person name="Martin F."/>
            <person name="Kauserud H."/>
        </authorList>
    </citation>
    <scope>NUCLEOTIDE SEQUENCE</scope>
    <source>
        <strain evidence="3">CBHHK173m</strain>
    </source>
</reference>
<proteinExistence type="predicted"/>
<feature type="compositionally biased region" description="Basic and acidic residues" evidence="1">
    <location>
        <begin position="71"/>
        <end position="85"/>
    </location>
</feature>
<dbReference type="Proteomes" id="UP001222325">
    <property type="component" value="Unassembled WGS sequence"/>
</dbReference>
<dbReference type="EMBL" id="JARJCN010000051">
    <property type="protein sequence ID" value="KAJ7081128.1"/>
    <property type="molecule type" value="Genomic_DNA"/>
</dbReference>
<evidence type="ECO:0000259" key="2">
    <source>
        <dbReference type="PROSITE" id="PS50097"/>
    </source>
</evidence>
<dbReference type="PROSITE" id="PS50097">
    <property type="entry name" value="BTB"/>
    <property type="match status" value="1"/>
</dbReference>
<organism evidence="3 4">
    <name type="scientific">Mycena belliarum</name>
    <dbReference type="NCBI Taxonomy" id="1033014"/>
    <lineage>
        <taxon>Eukaryota</taxon>
        <taxon>Fungi</taxon>
        <taxon>Dikarya</taxon>
        <taxon>Basidiomycota</taxon>
        <taxon>Agaricomycotina</taxon>
        <taxon>Agaricomycetes</taxon>
        <taxon>Agaricomycetidae</taxon>
        <taxon>Agaricales</taxon>
        <taxon>Marasmiineae</taxon>
        <taxon>Mycenaceae</taxon>
        <taxon>Mycena</taxon>
    </lineage>
</organism>
<keyword evidence="4" id="KW-1185">Reference proteome</keyword>
<sequence>MSLAALLAATPPPAQRVAADREPRRSRAVTATPLFCGAVQPFDGADVDAHRPGRVQVLPIEYGEMRGLEGRENARKRLSSDRDTMARAPARSNGCGTLVHAGATPQRRGSMTQWRGNREGAADVVVPLEDKYVPDALKGAVQTRREGCGCLRSPIGCAVCGNPLGAVIAHCTVHTHFDSPPVLYEFAPSAVSPPLPATADLDPTSLDATDATPTGTPTPAAPPWPPWPPIRTRGPHGAQEMTPQAWYDQRDEATVRSYAMLRAQRVEAERSARGEGSLALSGPTVPTAAERVREAARLRAVRAAQMQAHELRVGRMVADELHRPRRPPEESEAERLEEERAEQRREEARRELRREGARLDALMDDLDGRRGDDDVAELLAALDQRNRMEQMDRVEQEEAYVRQASEARNSEQMCSNLRLKLMAFLSYGPLQRPTHRRCVDARYQMPFKDNVFMDVVLQRSTASKSSFPQTLMSIEELSAETPPELVRSTDVWFEDGTVVLQADSTLFRVYRGVLSAQSPIFRDAFTIPQPSEEEAYEGCPVVTLHDSAEDLTLFLLGLLDAGYAFILPSSEATCSSPPGRVRHFINSPIPNLHALASVLRLGRKYEVEHLCQRATSVLRDIYPATLTAFLARKPPPGYTERTGDDFRALALAQEHQVRSALPGIYYACARQGPGAVLASALAFPDKARCVRATETFRTHWTRRIHAGLFPTPACATPGHCDAQRFAWLRGHGLPDFDGVFAGDFKWGEVGLCTPCIASAATISHFERAALWIALPALFDLPPWKDLVNSA</sequence>
<feature type="region of interest" description="Disordered" evidence="1">
    <location>
        <begin position="1"/>
        <end position="25"/>
    </location>
</feature>
<protein>
    <recommendedName>
        <fullName evidence="2">BTB domain-containing protein</fullName>
    </recommendedName>
</protein>
<feature type="region of interest" description="Disordered" evidence="1">
    <location>
        <begin position="318"/>
        <end position="342"/>
    </location>
</feature>
<gene>
    <name evidence="3" type="ORF">B0H15DRAFT_803736</name>
</gene>
<feature type="domain" description="BTB" evidence="2">
    <location>
        <begin position="494"/>
        <end position="568"/>
    </location>
</feature>
<dbReference type="AlphaFoldDB" id="A0AAD6XM95"/>
<accession>A0AAD6XM95</accession>
<dbReference type="InterPro" id="IPR000210">
    <property type="entry name" value="BTB/POZ_dom"/>
</dbReference>